<reference evidence="2 3" key="3">
    <citation type="journal article" date="2012" name="Int. J. Syst. Evol. Microbiol.">
        <title>Vibrio caribbeanicus sp. nov., isolated from the marine sponge Scleritoderma cyanea.</title>
        <authorList>
            <person name="Hoffmann M."/>
            <person name="Monday S.R."/>
            <person name="Allard M.W."/>
            <person name="Strain E.A."/>
            <person name="Whittaker P."/>
            <person name="Naum M."/>
            <person name="McCarthy P.J."/>
            <person name="Lopez J.V."/>
            <person name="Fischer M."/>
            <person name="Brown E.W."/>
        </authorList>
    </citation>
    <scope>NUCLEOTIDE SEQUENCE [LARGE SCALE GENOMIC DNA]</scope>
    <source>
        <strain evidence="2">CIP 102891</strain>
        <strain evidence="3">CIP 102891 / ATCC 33934</strain>
    </source>
</reference>
<organism evidence="2 3">
    <name type="scientific">Vibrio orientalis CIP 102891 = ATCC 33934</name>
    <dbReference type="NCBI Taxonomy" id="675816"/>
    <lineage>
        <taxon>Bacteria</taxon>
        <taxon>Pseudomonadati</taxon>
        <taxon>Pseudomonadota</taxon>
        <taxon>Gammaproteobacteria</taxon>
        <taxon>Vibrionales</taxon>
        <taxon>Vibrionaceae</taxon>
        <taxon>Vibrio</taxon>
        <taxon>Vibrio oreintalis group</taxon>
    </lineage>
</organism>
<dbReference type="EMBL" id="AFWH01000062">
    <property type="protein sequence ID" value="EGU46575.1"/>
    <property type="molecule type" value="Genomic_DNA"/>
</dbReference>
<dbReference type="PROSITE" id="PS51257">
    <property type="entry name" value="PROKAR_LIPOPROTEIN"/>
    <property type="match status" value="1"/>
</dbReference>
<dbReference type="Proteomes" id="UP000003515">
    <property type="component" value="Unassembled WGS sequence"/>
</dbReference>
<dbReference type="OrthoDB" id="5760979at2"/>
<proteinExistence type="predicted"/>
<keyword evidence="4" id="KW-1185">Reference proteome</keyword>
<dbReference type="eggNOG" id="ENOG502ZCJH">
    <property type="taxonomic scope" value="Bacteria"/>
</dbReference>
<evidence type="ECO:0000313" key="1">
    <source>
        <dbReference type="EMBL" id="EEX92893.1"/>
    </source>
</evidence>
<gene>
    <name evidence="1" type="ORF">VIA_003538</name>
    <name evidence="2" type="ORF">VIOR3934_07473</name>
</gene>
<dbReference type="RefSeq" id="WP_004414840.1">
    <property type="nucleotide sequence ID" value="NZ_ACZV01000005.1"/>
</dbReference>
<evidence type="ECO:0000313" key="4">
    <source>
        <dbReference type="Proteomes" id="UP000003515"/>
    </source>
</evidence>
<comment type="caution">
    <text evidence="2">The sequence shown here is derived from an EMBL/GenBank/DDBJ whole genome shotgun (WGS) entry which is preliminary data.</text>
</comment>
<accession>C9QLW7</accession>
<dbReference type="EMBL" id="ACZV01000005">
    <property type="protein sequence ID" value="EEX92893.1"/>
    <property type="molecule type" value="Genomic_DNA"/>
</dbReference>
<protein>
    <recommendedName>
        <fullName evidence="5">Lipoprotein</fullName>
    </recommendedName>
</protein>
<evidence type="ECO:0008006" key="5">
    <source>
        <dbReference type="Google" id="ProtNLM"/>
    </source>
</evidence>
<evidence type="ECO:0000313" key="3">
    <source>
        <dbReference type="Proteomes" id="UP000002817"/>
    </source>
</evidence>
<sequence length="327" mass="37123">MPIVRTILGLICVIQALTGCKSDSPSRFFATYSDRVTNVLDAADITQEISISQLPRKRELYLTIPPITLGLLDSYQLRQCGLFQLIAEKNSVLGKVADEFSNYDYQSALLKGLTRCIGDPNIDSQLKPTLTGIRKEKREQLDMHQWNLLYTSDAMQAQLKGTSLLTDGMSEQVQQVSNALTQLNQAFHSASEQSNVIETQETLEKIAVVGNLYYSLAYSAAQLSLITKQLNHNDHKVICAPQRDTTRFKYLNNVFEQQYIGKVQPYLATLDSYYQQLSFNLTLFAPQPKLHPFIYPLEQSHNAFRKATLEHIQYWQGLFKRCGRKVG</sequence>
<name>C9QLW7_VIBOR</name>
<evidence type="ECO:0000313" key="2">
    <source>
        <dbReference type="EMBL" id="EGU46575.1"/>
    </source>
</evidence>
<dbReference type="PATRIC" id="fig|675816.5.peg.3663"/>
<reference evidence="1 4" key="1">
    <citation type="submission" date="2009-10" db="EMBL/GenBank/DDBJ databases">
        <authorList>
            <consortium name="Los Alamos National Laboratory (LANL)"/>
            <consortium name="National Microbial Pathogen Data Resource (NMPDR)"/>
            <person name="Munk A.C."/>
            <person name="Chertkov O."/>
            <person name="Tapia R."/>
            <person name="Green L."/>
            <person name="Rogers Y."/>
            <person name="Detter J.C."/>
            <person name="Bruce D."/>
            <person name="Brettin T.S."/>
            <person name="Colwell R.R."/>
            <person name="Huq A."/>
            <person name="Grim C.J."/>
            <person name="Hasan N.A."/>
            <person name="Bartels D."/>
            <person name="Vonstein V."/>
        </authorList>
    </citation>
    <scope>NUCLEOTIDE SEQUENCE [LARGE SCALE GENOMIC DNA]</scope>
    <source>
        <strain evidence="1 4">CIP 102891</strain>
    </source>
</reference>
<dbReference type="AlphaFoldDB" id="C9QLW7"/>
<dbReference type="Pfam" id="PF11279">
    <property type="entry name" value="DUF3080"/>
    <property type="match status" value="1"/>
</dbReference>
<dbReference type="InterPro" id="IPR021431">
    <property type="entry name" value="DUF3080"/>
</dbReference>
<dbReference type="STRING" id="675816.VIA_003538"/>
<reference evidence="2" key="2">
    <citation type="submission" date="2011-08" db="EMBL/GenBank/DDBJ databases">
        <authorList>
            <person name="Hoffman M."/>
            <person name="Strain E.A."/>
            <person name="Brown E."/>
            <person name="Allard M.W."/>
        </authorList>
    </citation>
    <scope>NUCLEOTIDE SEQUENCE</scope>
    <source>
        <strain evidence="2">CIP 102891</strain>
    </source>
</reference>
<dbReference type="Proteomes" id="UP000002817">
    <property type="component" value="Unassembled WGS sequence"/>
</dbReference>